<evidence type="ECO:0000259" key="1">
    <source>
        <dbReference type="PROSITE" id="PS00652"/>
    </source>
</evidence>
<evidence type="ECO:0000313" key="2">
    <source>
        <dbReference type="EMBL" id="CAH3192661.1"/>
    </source>
</evidence>
<organism evidence="2 3">
    <name type="scientific">Porites evermanni</name>
    <dbReference type="NCBI Taxonomy" id="104178"/>
    <lineage>
        <taxon>Eukaryota</taxon>
        <taxon>Metazoa</taxon>
        <taxon>Cnidaria</taxon>
        <taxon>Anthozoa</taxon>
        <taxon>Hexacorallia</taxon>
        <taxon>Scleractinia</taxon>
        <taxon>Fungiina</taxon>
        <taxon>Poritidae</taxon>
        <taxon>Porites</taxon>
    </lineage>
</organism>
<comment type="caution">
    <text evidence="2">The sequence shown here is derived from an EMBL/GenBank/DDBJ whole genome shotgun (WGS) entry which is preliminary data.</text>
</comment>
<sequence>CVNEISECPEGNFKIIRNCTTTSPTICKGCAEEHYFHSGYGEHGGCVPCSQPCGVFYLETRKCETAHDRICTPWNPPTMVGKSKYVKDGPSALKMTPRTLFPLLFFTSLY</sequence>
<feature type="non-terminal residue" evidence="2">
    <location>
        <position position="1"/>
    </location>
</feature>
<protein>
    <recommendedName>
        <fullName evidence="1">TNFR-Cys domain-containing protein</fullName>
    </recommendedName>
</protein>
<dbReference type="EMBL" id="CALNXI010003249">
    <property type="protein sequence ID" value="CAH3192661.1"/>
    <property type="molecule type" value="Genomic_DNA"/>
</dbReference>
<dbReference type="Pfam" id="PF00020">
    <property type="entry name" value="TNFR_c6"/>
    <property type="match status" value="1"/>
</dbReference>
<dbReference type="Gene3D" id="2.10.50.10">
    <property type="entry name" value="Tumor Necrosis Factor Receptor, subunit A, domain 2"/>
    <property type="match status" value="1"/>
</dbReference>
<dbReference type="PROSITE" id="PS00652">
    <property type="entry name" value="TNFR_NGFR_1"/>
    <property type="match status" value="1"/>
</dbReference>
<dbReference type="InterPro" id="IPR001368">
    <property type="entry name" value="TNFR/NGFR_Cys_rich_reg"/>
</dbReference>
<accession>A0ABN8SNQ7</accession>
<feature type="domain" description="TNFR-Cys" evidence="1">
    <location>
        <begin position="30"/>
        <end position="71"/>
    </location>
</feature>
<reference evidence="2 3" key="1">
    <citation type="submission" date="2022-05" db="EMBL/GenBank/DDBJ databases">
        <authorList>
            <consortium name="Genoscope - CEA"/>
            <person name="William W."/>
        </authorList>
    </citation>
    <scope>NUCLEOTIDE SEQUENCE [LARGE SCALE GENOMIC DNA]</scope>
</reference>
<evidence type="ECO:0000313" key="3">
    <source>
        <dbReference type="Proteomes" id="UP001159427"/>
    </source>
</evidence>
<name>A0ABN8SNQ7_9CNID</name>
<gene>
    <name evidence="2" type="ORF">PEVE_00024304</name>
</gene>
<proteinExistence type="predicted"/>
<keyword evidence="3" id="KW-1185">Reference proteome</keyword>
<dbReference type="Proteomes" id="UP001159427">
    <property type="component" value="Unassembled WGS sequence"/>
</dbReference>